<dbReference type="InterPro" id="IPR010982">
    <property type="entry name" value="Lambda_DNA-bd_dom_sf"/>
</dbReference>
<accession>A0A1G8G7B6</accession>
<dbReference type="AlphaFoldDB" id="A0A1G8G7B6"/>
<dbReference type="Gene3D" id="1.10.260.40">
    <property type="entry name" value="lambda repressor-like DNA-binding domains"/>
    <property type="match status" value="1"/>
</dbReference>
<gene>
    <name evidence="7" type="ORF">SAMN05421742_12014</name>
</gene>
<name>A0A1G8G7B6_9PROT</name>
<keyword evidence="4" id="KW-0804">Transcription</keyword>
<dbReference type="Proteomes" id="UP000217076">
    <property type="component" value="Unassembled WGS sequence"/>
</dbReference>
<feature type="region of interest" description="Disordered" evidence="5">
    <location>
        <begin position="61"/>
        <end position="108"/>
    </location>
</feature>
<keyword evidence="3" id="KW-0238">DNA-binding</keyword>
<sequence>MSDDTRPETILYLLRCQGLTYADIDRRFDLAAGSARKAVRYPMRAGELAIAEVLGRAPRDLWPSRYNANGERKRPQPRTLYTHPVRLRRPAKPTPTGEAGQRQKDTAA</sequence>
<dbReference type="Pfam" id="PF13693">
    <property type="entry name" value="HTH_35"/>
    <property type="match status" value="1"/>
</dbReference>
<proteinExistence type="inferred from homology"/>
<keyword evidence="8" id="KW-1185">Reference proteome</keyword>
<reference evidence="8" key="1">
    <citation type="submission" date="2016-10" db="EMBL/GenBank/DDBJ databases">
        <authorList>
            <person name="Varghese N."/>
            <person name="Submissions S."/>
        </authorList>
    </citation>
    <scope>NUCLEOTIDE SEQUENCE [LARGE SCALE GENOMIC DNA]</scope>
    <source>
        <strain evidence="8">930I</strain>
    </source>
</reference>
<keyword evidence="2" id="KW-0805">Transcription regulation</keyword>
<feature type="domain" description="Ner winged helix-turn-helix DNA-binding" evidence="6">
    <location>
        <begin position="7"/>
        <end position="72"/>
    </location>
</feature>
<dbReference type="SUPFAM" id="SSF47413">
    <property type="entry name" value="lambda repressor-like DNA-binding domains"/>
    <property type="match status" value="1"/>
</dbReference>
<dbReference type="GO" id="GO:0003677">
    <property type="term" value="F:DNA binding"/>
    <property type="evidence" value="ECO:0007669"/>
    <property type="project" value="UniProtKB-KW"/>
</dbReference>
<evidence type="ECO:0000256" key="1">
    <source>
        <dbReference type="ARBA" id="ARBA00006157"/>
    </source>
</evidence>
<organism evidence="7 8">
    <name type="scientific">Roseospirillum parvum</name>
    <dbReference type="NCBI Taxonomy" id="83401"/>
    <lineage>
        <taxon>Bacteria</taxon>
        <taxon>Pseudomonadati</taxon>
        <taxon>Pseudomonadota</taxon>
        <taxon>Alphaproteobacteria</taxon>
        <taxon>Rhodospirillales</taxon>
        <taxon>Rhodospirillaceae</taxon>
        <taxon>Roseospirillum</taxon>
    </lineage>
</organism>
<evidence type="ECO:0000313" key="7">
    <source>
        <dbReference type="EMBL" id="SDH90292.1"/>
    </source>
</evidence>
<evidence type="ECO:0000256" key="3">
    <source>
        <dbReference type="ARBA" id="ARBA00023125"/>
    </source>
</evidence>
<protein>
    <submittedName>
        <fullName evidence="7">Ner family transcriptional regulator</fullName>
    </submittedName>
</protein>
<dbReference type="EMBL" id="FNCV01000020">
    <property type="protein sequence ID" value="SDH90292.1"/>
    <property type="molecule type" value="Genomic_DNA"/>
</dbReference>
<evidence type="ECO:0000256" key="2">
    <source>
        <dbReference type="ARBA" id="ARBA00023015"/>
    </source>
</evidence>
<dbReference type="InterPro" id="IPR038722">
    <property type="entry name" value="Ner_HTH_dom"/>
</dbReference>
<dbReference type="RefSeq" id="WP_092622002.1">
    <property type="nucleotide sequence ID" value="NZ_FNCV01000020.1"/>
</dbReference>
<evidence type="ECO:0000256" key="4">
    <source>
        <dbReference type="ARBA" id="ARBA00023163"/>
    </source>
</evidence>
<evidence type="ECO:0000313" key="8">
    <source>
        <dbReference type="Proteomes" id="UP000217076"/>
    </source>
</evidence>
<comment type="similarity">
    <text evidence="1">Belongs to the ner transcriptional regulatory family.</text>
</comment>
<evidence type="ECO:0000259" key="6">
    <source>
        <dbReference type="Pfam" id="PF13693"/>
    </source>
</evidence>
<dbReference type="STRING" id="83401.SAMN05421742_12014"/>
<evidence type="ECO:0000256" key="5">
    <source>
        <dbReference type="SAM" id="MobiDB-lite"/>
    </source>
</evidence>